<protein>
    <recommendedName>
        <fullName evidence="8">Cytosine-specific methyltransferase</fullName>
        <ecNumber evidence="8">2.1.1.37</ecNumber>
    </recommendedName>
</protein>
<dbReference type="InterPro" id="IPR018117">
    <property type="entry name" value="C5_DNA_meth_AS"/>
</dbReference>
<organism evidence="9 10">
    <name type="scientific">Flavobacterium rivuli WB 3.3-2 = DSM 21788</name>
    <dbReference type="NCBI Taxonomy" id="1121895"/>
    <lineage>
        <taxon>Bacteria</taxon>
        <taxon>Pseudomonadati</taxon>
        <taxon>Bacteroidota</taxon>
        <taxon>Flavobacteriia</taxon>
        <taxon>Flavobacteriales</taxon>
        <taxon>Flavobacteriaceae</taxon>
        <taxon>Flavobacterium</taxon>
    </lineage>
</organism>
<evidence type="ECO:0000256" key="5">
    <source>
        <dbReference type="ARBA" id="ARBA00047422"/>
    </source>
</evidence>
<dbReference type="Pfam" id="PF00145">
    <property type="entry name" value="DNA_methylase"/>
    <property type="match status" value="1"/>
</dbReference>
<dbReference type="GO" id="GO:0003677">
    <property type="term" value="F:DNA binding"/>
    <property type="evidence" value="ECO:0007669"/>
    <property type="project" value="TreeGrafter"/>
</dbReference>
<dbReference type="EC" id="2.1.1.37" evidence="8"/>
<keyword evidence="1 6" id="KW-0489">Methyltransferase</keyword>
<feature type="active site" evidence="6">
    <location>
        <position position="82"/>
    </location>
</feature>
<keyword evidence="10" id="KW-1185">Reference proteome</keyword>
<dbReference type="STRING" id="1121895.GCA_000378485_03544"/>
<dbReference type="Gene3D" id="3.90.120.10">
    <property type="entry name" value="DNA Methylase, subunit A, domain 2"/>
    <property type="match status" value="1"/>
</dbReference>
<comment type="similarity">
    <text evidence="6 7">Belongs to the class I-like SAM-binding methyltransferase superfamily. C5-methyltransferase family.</text>
</comment>
<dbReference type="PANTHER" id="PTHR10629:SF52">
    <property type="entry name" value="DNA (CYTOSINE-5)-METHYLTRANSFERASE 1"/>
    <property type="match status" value="1"/>
</dbReference>
<dbReference type="EMBL" id="JRLX01000014">
    <property type="protein sequence ID" value="KGO85980.1"/>
    <property type="molecule type" value="Genomic_DNA"/>
</dbReference>
<dbReference type="PROSITE" id="PS00095">
    <property type="entry name" value="C5_MTASE_2"/>
    <property type="match status" value="1"/>
</dbReference>
<dbReference type="GO" id="GO:0003886">
    <property type="term" value="F:DNA (cytosine-5-)-methyltransferase activity"/>
    <property type="evidence" value="ECO:0007669"/>
    <property type="project" value="UniProtKB-EC"/>
</dbReference>
<evidence type="ECO:0000256" key="2">
    <source>
        <dbReference type="ARBA" id="ARBA00022679"/>
    </source>
</evidence>
<gene>
    <name evidence="9" type="ORF">Q765_13020</name>
</gene>
<comment type="catalytic activity">
    <reaction evidence="5 8">
        <text>a 2'-deoxycytidine in DNA + S-adenosyl-L-methionine = a 5-methyl-2'-deoxycytidine in DNA + S-adenosyl-L-homocysteine + H(+)</text>
        <dbReference type="Rhea" id="RHEA:13681"/>
        <dbReference type="Rhea" id="RHEA-COMP:11369"/>
        <dbReference type="Rhea" id="RHEA-COMP:11370"/>
        <dbReference type="ChEBI" id="CHEBI:15378"/>
        <dbReference type="ChEBI" id="CHEBI:57856"/>
        <dbReference type="ChEBI" id="CHEBI:59789"/>
        <dbReference type="ChEBI" id="CHEBI:85452"/>
        <dbReference type="ChEBI" id="CHEBI:85454"/>
        <dbReference type="EC" id="2.1.1.37"/>
    </reaction>
</comment>
<evidence type="ECO:0000256" key="1">
    <source>
        <dbReference type="ARBA" id="ARBA00022603"/>
    </source>
</evidence>
<evidence type="ECO:0000256" key="4">
    <source>
        <dbReference type="ARBA" id="ARBA00022747"/>
    </source>
</evidence>
<evidence type="ECO:0000256" key="6">
    <source>
        <dbReference type="PROSITE-ProRule" id="PRU01016"/>
    </source>
</evidence>
<dbReference type="InterPro" id="IPR029063">
    <property type="entry name" value="SAM-dependent_MTases_sf"/>
</dbReference>
<evidence type="ECO:0000256" key="7">
    <source>
        <dbReference type="RuleBase" id="RU000416"/>
    </source>
</evidence>
<keyword evidence="2 6" id="KW-0808">Transferase</keyword>
<dbReference type="GO" id="GO:0009307">
    <property type="term" value="P:DNA restriction-modification system"/>
    <property type="evidence" value="ECO:0007669"/>
    <property type="project" value="UniProtKB-KW"/>
</dbReference>
<dbReference type="GO" id="GO:0032259">
    <property type="term" value="P:methylation"/>
    <property type="evidence" value="ECO:0007669"/>
    <property type="project" value="UniProtKB-KW"/>
</dbReference>
<dbReference type="OrthoDB" id="32195at2"/>
<accession>A0A0A2MCG7</accession>
<sequence length="336" mass="38167">MEQNLTYIDLFCGAGGFSLGFEKMGFENLFSLDIEPSFCNTYKANFPSHTLIEKDIFNLANDEIRYILDGKDVDVVIGGPPCQGFSIAGNIGRKFVDDPRNHLFKEFARVVSIVKPKYFVMENVARLYTHNKGETRDEIISVFKELGYQVQCQILNSADFGVPQIRKRVIFIGSRLSDYIKFPEKSINKYKTVKDAIDDFPKLESGQLSDIQNHVAMKHSEQMLTKMSFVNDGGDRYQIPEKLRPLTGDVRKYIRYNSSQPAICITGDMRKVFHYSQNRALTVRELAKLQSFPNDFVFTGSTISQQQQVGNSVPPLMAQAIANTILKIKKHDESIS</sequence>
<dbReference type="CDD" id="cd00315">
    <property type="entry name" value="Cyt_C5_DNA_methylase"/>
    <property type="match status" value="1"/>
</dbReference>
<evidence type="ECO:0000256" key="8">
    <source>
        <dbReference type="RuleBase" id="RU000417"/>
    </source>
</evidence>
<dbReference type="PROSITE" id="PS51679">
    <property type="entry name" value="SAM_MT_C5"/>
    <property type="match status" value="1"/>
</dbReference>
<dbReference type="PANTHER" id="PTHR10629">
    <property type="entry name" value="CYTOSINE-SPECIFIC METHYLTRANSFERASE"/>
    <property type="match status" value="1"/>
</dbReference>
<dbReference type="GO" id="GO:0044027">
    <property type="term" value="P:negative regulation of gene expression via chromosomal CpG island methylation"/>
    <property type="evidence" value="ECO:0007669"/>
    <property type="project" value="TreeGrafter"/>
</dbReference>
<dbReference type="InterPro" id="IPR031303">
    <property type="entry name" value="C5_meth_CS"/>
</dbReference>
<dbReference type="Gene3D" id="3.40.50.150">
    <property type="entry name" value="Vaccinia Virus protein VP39"/>
    <property type="match status" value="1"/>
</dbReference>
<dbReference type="Proteomes" id="UP000030152">
    <property type="component" value="Unassembled WGS sequence"/>
</dbReference>
<dbReference type="AlphaFoldDB" id="A0A0A2MCG7"/>
<proteinExistence type="inferred from homology"/>
<keyword evidence="4" id="KW-0680">Restriction system</keyword>
<dbReference type="RefSeq" id="WP_020214720.1">
    <property type="nucleotide sequence ID" value="NZ_JRLX01000014.1"/>
</dbReference>
<dbReference type="PROSITE" id="PS00094">
    <property type="entry name" value="C5_MTASE_1"/>
    <property type="match status" value="1"/>
</dbReference>
<dbReference type="SUPFAM" id="SSF53335">
    <property type="entry name" value="S-adenosyl-L-methionine-dependent methyltransferases"/>
    <property type="match status" value="1"/>
</dbReference>
<evidence type="ECO:0000313" key="10">
    <source>
        <dbReference type="Proteomes" id="UP000030152"/>
    </source>
</evidence>
<dbReference type="PRINTS" id="PR00105">
    <property type="entry name" value="C5METTRFRASE"/>
</dbReference>
<evidence type="ECO:0000256" key="3">
    <source>
        <dbReference type="ARBA" id="ARBA00022691"/>
    </source>
</evidence>
<dbReference type="eggNOG" id="COG0270">
    <property type="taxonomic scope" value="Bacteria"/>
</dbReference>
<comment type="caution">
    <text evidence="9">The sequence shown here is derived from an EMBL/GenBank/DDBJ whole genome shotgun (WGS) entry which is preliminary data.</text>
</comment>
<reference evidence="9 10" key="1">
    <citation type="submission" date="2013-09" db="EMBL/GenBank/DDBJ databases">
        <authorList>
            <person name="Zeng Z."/>
            <person name="Chen C."/>
        </authorList>
    </citation>
    <scope>NUCLEOTIDE SEQUENCE [LARGE SCALE GENOMIC DNA]</scope>
    <source>
        <strain evidence="9 10">WB 3.3-2</strain>
    </source>
</reference>
<dbReference type="InterPro" id="IPR001525">
    <property type="entry name" value="C5_MeTfrase"/>
</dbReference>
<dbReference type="NCBIfam" id="TIGR00675">
    <property type="entry name" value="dcm"/>
    <property type="match status" value="1"/>
</dbReference>
<keyword evidence="3 6" id="KW-0949">S-adenosyl-L-methionine</keyword>
<evidence type="ECO:0000313" key="9">
    <source>
        <dbReference type="EMBL" id="KGO85980.1"/>
    </source>
</evidence>
<name>A0A0A2MCG7_9FLAO</name>
<dbReference type="InterPro" id="IPR050390">
    <property type="entry name" value="C5-Methyltransferase"/>
</dbReference>